<gene>
    <name evidence="3" type="ORF">GCM10022247_37530</name>
</gene>
<accession>A0ABP7SH42</accession>
<comment type="caution">
    <text evidence="3">The sequence shown here is derived from an EMBL/GenBank/DDBJ whole genome shotgun (WGS) entry which is preliminary data.</text>
</comment>
<feature type="transmembrane region" description="Helical" evidence="1">
    <location>
        <begin position="307"/>
        <end position="327"/>
    </location>
</feature>
<feature type="domain" description="Glycosyltransferase 2-like" evidence="2">
    <location>
        <begin position="46"/>
        <end position="221"/>
    </location>
</feature>
<dbReference type="InterPro" id="IPR001173">
    <property type="entry name" value="Glyco_trans_2-like"/>
</dbReference>
<proteinExistence type="predicted"/>
<protein>
    <submittedName>
        <fullName evidence="3">Glycosyltransferase</fullName>
    </submittedName>
</protein>
<dbReference type="Proteomes" id="UP001501747">
    <property type="component" value="Unassembled WGS sequence"/>
</dbReference>
<feature type="transmembrane region" description="Helical" evidence="1">
    <location>
        <begin position="12"/>
        <end position="29"/>
    </location>
</feature>
<keyword evidence="4" id="KW-1185">Reference proteome</keyword>
<sequence>MTAILDDLTLAATVLCAVFALNALFNSIWGRRKLRANPPVITEMVSVLIPARNEALRISPLIRSLLDQRNVPRMEVLVFDDESTDGTADVVLSVAAGDPRVRVLSGGELPPGWQGKTRGCHLLAENADPESQVFVFVDADVELGPTAVAGLVTALRENEGGLVSAHIKQVAVTCAERLVQPAVAWLWTAFLPLRLIQSDRGPKIGALEGWLHVFDREAYRRCGGYAGVSKAVSEDAALGMAFARSGGRLVLAEASEVARGRLYTSWQEIKKGYSKHLCVGVMESRLVMAVIGLLLGVVYLLPPLAALSGSAIGLCGYLLAVFSRVVTARTSGDRVWPDAFLHPLMVLAFLYLLCCSFWLDARGQRSWKGRLVQATEAGEDTSAPVADDERMLAHAR</sequence>
<dbReference type="InterPro" id="IPR029044">
    <property type="entry name" value="Nucleotide-diphossugar_trans"/>
</dbReference>
<dbReference type="PANTHER" id="PTHR43646">
    <property type="entry name" value="GLYCOSYLTRANSFERASE"/>
    <property type="match status" value="1"/>
</dbReference>
<reference evidence="4" key="1">
    <citation type="journal article" date="2019" name="Int. J. Syst. Evol. Microbiol.">
        <title>The Global Catalogue of Microorganisms (GCM) 10K type strain sequencing project: providing services to taxonomists for standard genome sequencing and annotation.</title>
        <authorList>
            <consortium name="The Broad Institute Genomics Platform"/>
            <consortium name="The Broad Institute Genome Sequencing Center for Infectious Disease"/>
            <person name="Wu L."/>
            <person name="Ma J."/>
        </authorList>
    </citation>
    <scope>NUCLEOTIDE SEQUENCE [LARGE SCALE GENOMIC DNA]</scope>
    <source>
        <strain evidence="4">JCM 17342</strain>
    </source>
</reference>
<organism evidence="3 4">
    <name type="scientific">Allokutzneria multivorans</name>
    <dbReference type="NCBI Taxonomy" id="1142134"/>
    <lineage>
        <taxon>Bacteria</taxon>
        <taxon>Bacillati</taxon>
        <taxon>Actinomycetota</taxon>
        <taxon>Actinomycetes</taxon>
        <taxon>Pseudonocardiales</taxon>
        <taxon>Pseudonocardiaceae</taxon>
        <taxon>Allokutzneria</taxon>
    </lineage>
</organism>
<dbReference type="EMBL" id="BAABAL010000013">
    <property type="protein sequence ID" value="GAA4011588.1"/>
    <property type="molecule type" value="Genomic_DNA"/>
</dbReference>
<evidence type="ECO:0000256" key="1">
    <source>
        <dbReference type="SAM" id="Phobius"/>
    </source>
</evidence>
<dbReference type="Gene3D" id="3.90.550.10">
    <property type="entry name" value="Spore Coat Polysaccharide Biosynthesis Protein SpsA, Chain A"/>
    <property type="match status" value="1"/>
</dbReference>
<dbReference type="RefSeq" id="WP_344876480.1">
    <property type="nucleotide sequence ID" value="NZ_BAABAL010000013.1"/>
</dbReference>
<dbReference type="SUPFAM" id="SSF53448">
    <property type="entry name" value="Nucleotide-diphospho-sugar transferases"/>
    <property type="match status" value="1"/>
</dbReference>
<keyword evidence="1" id="KW-0812">Transmembrane</keyword>
<evidence type="ECO:0000259" key="2">
    <source>
        <dbReference type="Pfam" id="PF00535"/>
    </source>
</evidence>
<name>A0ABP7SH42_9PSEU</name>
<feature type="transmembrane region" description="Helical" evidence="1">
    <location>
        <begin position="339"/>
        <end position="359"/>
    </location>
</feature>
<dbReference type="Pfam" id="PF00535">
    <property type="entry name" value="Glycos_transf_2"/>
    <property type="match status" value="1"/>
</dbReference>
<keyword evidence="1" id="KW-1133">Transmembrane helix</keyword>
<keyword evidence="1" id="KW-0472">Membrane</keyword>
<evidence type="ECO:0000313" key="3">
    <source>
        <dbReference type="EMBL" id="GAA4011588.1"/>
    </source>
</evidence>
<dbReference type="PANTHER" id="PTHR43646:SF3">
    <property type="entry name" value="SLR1566 PROTEIN"/>
    <property type="match status" value="1"/>
</dbReference>
<evidence type="ECO:0000313" key="4">
    <source>
        <dbReference type="Proteomes" id="UP001501747"/>
    </source>
</evidence>
<feature type="transmembrane region" description="Helical" evidence="1">
    <location>
        <begin position="277"/>
        <end position="301"/>
    </location>
</feature>